<keyword evidence="1" id="KW-0808">Transferase</keyword>
<comment type="caution">
    <text evidence="1">The sequence shown here is derived from an EMBL/GenBank/DDBJ whole genome shotgun (WGS) entry which is preliminary data.</text>
</comment>
<gene>
    <name evidence="1" type="ORF">F0L68_03815</name>
</gene>
<dbReference type="EMBL" id="VUOB01000005">
    <property type="protein sequence ID" value="KAA2265708.1"/>
    <property type="molecule type" value="Genomic_DNA"/>
</dbReference>
<sequence>MGRMAQHDPIMDAAARRRLVKRFGPAVEPWCDDLPATVAALADRWGLRVRSGLVGNTSRALLCDRADGTSAVLKLTPDPAIAAEEHAALSAWSASPQLVSVLDADLPLGALLLEAIEPGGPLARRPGGVPLRWMGVLLRELHAVPVPAEPEFPPLTAKVDAIFSSINWQRLAGEEVARHLPVDLVERSRNAALDLAEYPARALLHGDLHADNVLDGGPDRGLVAIDPRPCVGDPAFDAVDFAFLRVTRSGDFDRRVASMVRYTDGLDGDRLVAWCRTIAVFFAIRELRRSGPSERSDTLLALAKEAG</sequence>
<dbReference type="Pfam" id="PF04655">
    <property type="entry name" value="APH_6_hur"/>
    <property type="match status" value="1"/>
</dbReference>
<dbReference type="AlphaFoldDB" id="A0A5B2XP69"/>
<accession>A0A5B2XP69</accession>
<evidence type="ECO:0000313" key="1">
    <source>
        <dbReference type="EMBL" id="KAA2265708.1"/>
    </source>
</evidence>
<reference evidence="1 2" key="1">
    <citation type="submission" date="2019-09" db="EMBL/GenBank/DDBJ databases">
        <title>Goodfellowia gen. nov., a new genus of the Pseudonocardineae related to Actinoalloteichus, containing Goodfellowia coeruleoviolacea gen. nov., comb. nov. gen. nov., comb. nov.</title>
        <authorList>
            <person name="Labeda D."/>
        </authorList>
    </citation>
    <scope>NUCLEOTIDE SEQUENCE [LARGE SCALE GENOMIC DNA]</scope>
    <source>
        <strain evidence="1 2">AN110305</strain>
    </source>
</reference>
<dbReference type="InterPro" id="IPR011009">
    <property type="entry name" value="Kinase-like_dom_sf"/>
</dbReference>
<evidence type="ECO:0000313" key="2">
    <source>
        <dbReference type="Proteomes" id="UP000323454"/>
    </source>
</evidence>
<dbReference type="OrthoDB" id="3638028at2"/>
<reference evidence="1 2" key="2">
    <citation type="submission" date="2019-09" db="EMBL/GenBank/DDBJ databases">
        <authorList>
            <person name="Jin C."/>
        </authorList>
    </citation>
    <scope>NUCLEOTIDE SEQUENCE [LARGE SCALE GENOMIC DNA]</scope>
    <source>
        <strain evidence="1 2">AN110305</strain>
    </source>
</reference>
<dbReference type="GO" id="GO:0019748">
    <property type="term" value="P:secondary metabolic process"/>
    <property type="evidence" value="ECO:0007669"/>
    <property type="project" value="InterPro"/>
</dbReference>
<dbReference type="SUPFAM" id="SSF56112">
    <property type="entry name" value="Protein kinase-like (PK-like)"/>
    <property type="match status" value="1"/>
</dbReference>
<proteinExistence type="predicted"/>
<organism evidence="1 2">
    <name type="scientific">Solihabitans fulvus</name>
    <dbReference type="NCBI Taxonomy" id="1892852"/>
    <lineage>
        <taxon>Bacteria</taxon>
        <taxon>Bacillati</taxon>
        <taxon>Actinomycetota</taxon>
        <taxon>Actinomycetes</taxon>
        <taxon>Pseudonocardiales</taxon>
        <taxon>Pseudonocardiaceae</taxon>
        <taxon>Solihabitans</taxon>
    </lineage>
</organism>
<dbReference type="GO" id="GO:0016773">
    <property type="term" value="F:phosphotransferase activity, alcohol group as acceptor"/>
    <property type="evidence" value="ECO:0007669"/>
    <property type="project" value="InterPro"/>
</dbReference>
<dbReference type="Proteomes" id="UP000323454">
    <property type="component" value="Unassembled WGS sequence"/>
</dbReference>
<dbReference type="Gene3D" id="3.90.1200.10">
    <property type="match status" value="1"/>
</dbReference>
<name>A0A5B2XP69_9PSEU</name>
<dbReference type="InterPro" id="IPR006748">
    <property type="entry name" value="NH2Glyco/OHUrea_AB-resist_kin"/>
</dbReference>
<keyword evidence="2" id="KW-1185">Reference proteome</keyword>
<protein>
    <submittedName>
        <fullName evidence="1">Phosphotransferase</fullName>
    </submittedName>
</protein>